<protein>
    <submittedName>
        <fullName evidence="1">Uncharacterized protein</fullName>
    </submittedName>
</protein>
<organism evidence="1 2">
    <name type="scientific">Caballeronia sordidicola</name>
    <name type="common">Burkholderia sordidicola</name>
    <dbReference type="NCBI Taxonomy" id="196367"/>
    <lineage>
        <taxon>Bacteria</taxon>
        <taxon>Pseudomonadati</taxon>
        <taxon>Pseudomonadota</taxon>
        <taxon>Betaproteobacteria</taxon>
        <taxon>Burkholderiales</taxon>
        <taxon>Burkholderiaceae</taxon>
        <taxon>Caballeronia</taxon>
    </lineage>
</organism>
<dbReference type="Proteomes" id="UP000214720">
    <property type="component" value="Unassembled WGS sequence"/>
</dbReference>
<evidence type="ECO:0000313" key="1">
    <source>
        <dbReference type="EMBL" id="OXC71868.1"/>
    </source>
</evidence>
<reference evidence="2" key="1">
    <citation type="submission" date="2017-01" db="EMBL/GenBank/DDBJ databases">
        <title>Genome Analysis of Deinococcus marmoris KOPRI26562.</title>
        <authorList>
            <person name="Kim J.H."/>
            <person name="Oh H.-M."/>
        </authorList>
    </citation>
    <scope>NUCLEOTIDE SEQUENCE [LARGE SCALE GENOMIC DNA]</scope>
    <source>
        <strain evidence="2">PAMC 26633</strain>
    </source>
</reference>
<sequence>MERWCVGARYRCIADALIQDAGDDSIGRFSALFSMACSIALRPGDAML</sequence>
<name>A0A226WMN9_CABSO</name>
<dbReference type="EMBL" id="MTHB01000290">
    <property type="protein sequence ID" value="OXC71868.1"/>
    <property type="molecule type" value="Genomic_DNA"/>
</dbReference>
<accession>A0A226WMN9</accession>
<comment type="caution">
    <text evidence="1">The sequence shown here is derived from an EMBL/GenBank/DDBJ whole genome shotgun (WGS) entry which is preliminary data.</text>
</comment>
<gene>
    <name evidence="1" type="ORF">BSU04_44510</name>
</gene>
<proteinExistence type="predicted"/>
<dbReference type="AlphaFoldDB" id="A0A226WMN9"/>
<evidence type="ECO:0000313" key="2">
    <source>
        <dbReference type="Proteomes" id="UP000214720"/>
    </source>
</evidence>